<keyword evidence="1" id="KW-0175">Coiled coil</keyword>
<dbReference type="EMBL" id="GECZ01023361">
    <property type="protein sequence ID" value="JAS46408.1"/>
    <property type="molecule type" value="Transcribed_RNA"/>
</dbReference>
<evidence type="ECO:0000313" key="2">
    <source>
        <dbReference type="EMBL" id="JAS46408.1"/>
    </source>
</evidence>
<protein>
    <submittedName>
        <fullName evidence="2">Uncharacterized protein</fullName>
    </submittedName>
</protein>
<proteinExistence type="predicted"/>
<feature type="non-terminal residue" evidence="2">
    <location>
        <position position="1"/>
    </location>
</feature>
<accession>A0A1B6F850</accession>
<organism evidence="2">
    <name type="scientific">Cuerna arida</name>
    <dbReference type="NCBI Taxonomy" id="1464854"/>
    <lineage>
        <taxon>Eukaryota</taxon>
        <taxon>Metazoa</taxon>
        <taxon>Ecdysozoa</taxon>
        <taxon>Arthropoda</taxon>
        <taxon>Hexapoda</taxon>
        <taxon>Insecta</taxon>
        <taxon>Pterygota</taxon>
        <taxon>Neoptera</taxon>
        <taxon>Paraneoptera</taxon>
        <taxon>Hemiptera</taxon>
        <taxon>Auchenorrhyncha</taxon>
        <taxon>Membracoidea</taxon>
        <taxon>Cicadellidae</taxon>
        <taxon>Cicadellinae</taxon>
        <taxon>Proconiini</taxon>
        <taxon>Cuerna</taxon>
    </lineage>
</organism>
<evidence type="ECO:0000256" key="1">
    <source>
        <dbReference type="SAM" id="Coils"/>
    </source>
</evidence>
<dbReference type="PANTHER" id="PTHR10773:SF19">
    <property type="match status" value="1"/>
</dbReference>
<sequence length="462" mass="54189">HAVLDGRGKNSSKNKIDDTDIVNHINSFPCYQSHYTRKDNSNRKYLNPNLSIKKMFDLYKEKCVNENKEPCKEKYYYQVFTKKFNLHFKVPSKDSCSYCDKLHQKIQVETDSTKLADLKTEKELHLRRAELARAELKKNSQEACSDKIYVCTFDLQKALAFPKMTTSVAYYKRNLYIYNFGIHCFNKNTGYMHVWDETNGGRGSEDLVSCIRKHLYENAQTYKHVVLFSDSCTGQNRNIKTSLTLLKLVQDPLLAVQVIDLKFLVSGHSYLPNDGEFGIIERESKKHDSIYVPEDWYRIIEMAKKKQPLFKVVKMQREEFLSTKKLEAHVTNRKKDTEKNPLNWLKMRWLRFEKGEPFKMKFKESFSDLESFRTVDLVKKKQKGIKSLLDVEQDLLYPTRRAMNHKKKEDMISLLPYIPPIHHAFFRGLPGPLLTRLSGESLEDAAGDDILHDEYIYVDKID</sequence>
<gene>
    <name evidence="2" type="ORF">g.5504</name>
</gene>
<dbReference type="AlphaFoldDB" id="A0A1B6F850"/>
<name>A0A1B6F850_9HEMI</name>
<reference evidence="2" key="1">
    <citation type="submission" date="2015-11" db="EMBL/GenBank/DDBJ databases">
        <title>De novo transcriptome assembly of four potential Pierce s Disease insect vectors from Arizona vineyards.</title>
        <authorList>
            <person name="Tassone E.E."/>
        </authorList>
    </citation>
    <scope>NUCLEOTIDE SEQUENCE</scope>
</reference>
<dbReference type="PANTHER" id="PTHR10773">
    <property type="entry name" value="DNA-DIRECTED RNA POLYMERASES I, II, AND III SUBUNIT RPABC2"/>
    <property type="match status" value="1"/>
</dbReference>
<feature type="coiled-coil region" evidence="1">
    <location>
        <begin position="115"/>
        <end position="146"/>
    </location>
</feature>